<keyword evidence="3 10" id="KW-0812">Transmembrane</keyword>
<proteinExistence type="inferred from homology"/>
<dbReference type="SUPFAM" id="SSF52833">
    <property type="entry name" value="Thioredoxin-like"/>
    <property type="match status" value="1"/>
</dbReference>
<evidence type="ECO:0000256" key="2">
    <source>
        <dbReference type="ARBA" id="ARBA00006214"/>
    </source>
</evidence>
<accession>A0A9P1GHZ1</accession>
<evidence type="ECO:0000313" key="12">
    <source>
        <dbReference type="EMBL" id="CAI4010904.1"/>
    </source>
</evidence>
<dbReference type="Pfam" id="PF07884">
    <property type="entry name" value="VKOR"/>
    <property type="match status" value="1"/>
</dbReference>
<keyword evidence="6" id="KW-0560">Oxidoreductase</keyword>
<evidence type="ECO:0000256" key="6">
    <source>
        <dbReference type="ARBA" id="ARBA00023002"/>
    </source>
</evidence>
<dbReference type="InterPro" id="IPR012932">
    <property type="entry name" value="VKOR"/>
</dbReference>
<keyword evidence="5 10" id="KW-1133">Transmembrane helix</keyword>
<evidence type="ECO:0000256" key="3">
    <source>
        <dbReference type="ARBA" id="ARBA00022692"/>
    </source>
</evidence>
<dbReference type="AlphaFoldDB" id="A0A9P1GHZ1"/>
<comment type="subcellular location">
    <subcellularLocation>
        <location evidence="1">Membrane</location>
        <topology evidence="1">Multi-pass membrane protein</topology>
    </subcellularLocation>
</comment>
<keyword evidence="15" id="KW-1185">Reference proteome</keyword>
<keyword evidence="4" id="KW-0874">Quinone</keyword>
<dbReference type="InterPro" id="IPR044698">
    <property type="entry name" value="VKOR/LTO1"/>
</dbReference>
<evidence type="ECO:0000256" key="5">
    <source>
        <dbReference type="ARBA" id="ARBA00022989"/>
    </source>
</evidence>
<dbReference type="OrthoDB" id="343052at2759"/>
<dbReference type="InterPro" id="IPR038354">
    <property type="entry name" value="VKOR_sf"/>
</dbReference>
<comment type="similarity">
    <text evidence="2">Belongs to the VKOR family.</text>
</comment>
<evidence type="ECO:0000259" key="11">
    <source>
        <dbReference type="SMART" id="SM00756"/>
    </source>
</evidence>
<gene>
    <name evidence="12" type="ORF">C1SCF055_LOCUS36124</name>
</gene>
<evidence type="ECO:0000313" key="13">
    <source>
        <dbReference type="EMBL" id="CAL1164279.1"/>
    </source>
</evidence>
<protein>
    <submittedName>
        <fullName evidence="14">Membrane protein</fullName>
    </submittedName>
</protein>
<dbReference type="GO" id="GO:0016020">
    <property type="term" value="C:membrane"/>
    <property type="evidence" value="ECO:0007669"/>
    <property type="project" value="UniProtKB-SubCell"/>
</dbReference>
<evidence type="ECO:0000256" key="7">
    <source>
        <dbReference type="ARBA" id="ARBA00023136"/>
    </source>
</evidence>
<name>A0A9P1GHZ1_9DINO</name>
<keyword evidence="9" id="KW-0676">Redox-active center</keyword>
<dbReference type="InterPro" id="IPR036249">
    <property type="entry name" value="Thioredoxin-like_sf"/>
</dbReference>
<reference evidence="13" key="2">
    <citation type="submission" date="2024-04" db="EMBL/GenBank/DDBJ databases">
        <authorList>
            <person name="Chen Y."/>
            <person name="Shah S."/>
            <person name="Dougan E. K."/>
            <person name="Thang M."/>
            <person name="Chan C."/>
        </authorList>
    </citation>
    <scope>NUCLEOTIDE SEQUENCE [LARGE SCALE GENOMIC DNA]</scope>
</reference>
<feature type="transmembrane region" description="Helical" evidence="10">
    <location>
        <begin position="83"/>
        <end position="104"/>
    </location>
</feature>
<evidence type="ECO:0000313" key="14">
    <source>
        <dbReference type="EMBL" id="CAL4798216.1"/>
    </source>
</evidence>
<feature type="transmembrane region" description="Helical" evidence="10">
    <location>
        <begin position="48"/>
        <end position="71"/>
    </location>
</feature>
<dbReference type="EMBL" id="CAMXCT030004968">
    <property type="protein sequence ID" value="CAL4798216.1"/>
    <property type="molecule type" value="Genomic_DNA"/>
</dbReference>
<dbReference type="Gene3D" id="1.20.1440.130">
    <property type="entry name" value="VKOR domain"/>
    <property type="match status" value="1"/>
</dbReference>
<dbReference type="PANTHER" id="PTHR34573">
    <property type="entry name" value="VKC DOMAIN-CONTAINING PROTEIN"/>
    <property type="match status" value="1"/>
</dbReference>
<sequence>MALQLPVSAVAGLGALDTAYLTYAKISQVPLACPSSGSCTEVLNSSFASIGPVPLSALGLLAYLSVVALNLSSQGSKELKELLWWLCFTMALTSLGLTAILIFVLRAPCLYCAASSFITAMLIALVETKRARETVELEAQATVSAEEGAVPAVLNAVPAVSDAVSDSEEDSEHSAEPRRAVLGLSGVLALGSLRAGTLPSREFASAWAYFTLVEQYKPNHPPVRSSSSKEEMALARHLKKIGAACYTAWWCPHCQEQRESFGREAVEVAPFVECSSKNRRQLPICREQEIENYPTWIINGEKYLGGRDLSELVELSGFTEYAAERFKPRDTSVMEYIWGPPPEDENV</sequence>
<keyword evidence="7 10" id="KW-0472">Membrane</keyword>
<comment type="caution">
    <text evidence="12">The sequence shown here is derived from an EMBL/GenBank/DDBJ whole genome shotgun (WGS) entry which is preliminary data.</text>
</comment>
<dbReference type="PANTHER" id="PTHR34573:SF1">
    <property type="entry name" value="VITAMIN K EPOXIDE REDUCTASE DOMAIN-CONTAINING PROTEIN"/>
    <property type="match status" value="1"/>
</dbReference>
<feature type="domain" description="Vitamin K epoxide reductase" evidence="11">
    <location>
        <begin position="1"/>
        <end position="130"/>
    </location>
</feature>
<dbReference type="Proteomes" id="UP001152797">
    <property type="component" value="Unassembled WGS sequence"/>
</dbReference>
<evidence type="ECO:0000256" key="4">
    <source>
        <dbReference type="ARBA" id="ARBA00022719"/>
    </source>
</evidence>
<reference evidence="12" key="1">
    <citation type="submission" date="2022-10" db="EMBL/GenBank/DDBJ databases">
        <authorList>
            <person name="Chen Y."/>
            <person name="Dougan E. K."/>
            <person name="Chan C."/>
            <person name="Rhodes N."/>
            <person name="Thang M."/>
        </authorList>
    </citation>
    <scope>NUCLEOTIDE SEQUENCE</scope>
</reference>
<dbReference type="GO" id="GO:0016491">
    <property type="term" value="F:oxidoreductase activity"/>
    <property type="evidence" value="ECO:0007669"/>
    <property type="project" value="UniProtKB-KW"/>
</dbReference>
<dbReference type="EMBL" id="CAMXCT020004968">
    <property type="protein sequence ID" value="CAL1164279.1"/>
    <property type="molecule type" value="Genomic_DNA"/>
</dbReference>
<dbReference type="EMBL" id="CAMXCT010004968">
    <property type="protein sequence ID" value="CAI4010904.1"/>
    <property type="molecule type" value="Genomic_DNA"/>
</dbReference>
<dbReference type="GO" id="GO:0048038">
    <property type="term" value="F:quinone binding"/>
    <property type="evidence" value="ECO:0007669"/>
    <property type="project" value="UniProtKB-KW"/>
</dbReference>
<evidence type="ECO:0000256" key="9">
    <source>
        <dbReference type="ARBA" id="ARBA00023284"/>
    </source>
</evidence>
<dbReference type="Gene3D" id="3.40.30.10">
    <property type="entry name" value="Glutaredoxin"/>
    <property type="match status" value="1"/>
</dbReference>
<dbReference type="CDD" id="cd12916">
    <property type="entry name" value="VKOR_1"/>
    <property type="match status" value="1"/>
</dbReference>
<dbReference type="SMART" id="SM00756">
    <property type="entry name" value="VKc"/>
    <property type="match status" value="1"/>
</dbReference>
<evidence type="ECO:0000256" key="8">
    <source>
        <dbReference type="ARBA" id="ARBA00023157"/>
    </source>
</evidence>
<evidence type="ECO:0000313" key="15">
    <source>
        <dbReference type="Proteomes" id="UP001152797"/>
    </source>
</evidence>
<evidence type="ECO:0000256" key="1">
    <source>
        <dbReference type="ARBA" id="ARBA00004141"/>
    </source>
</evidence>
<keyword evidence="8" id="KW-1015">Disulfide bond</keyword>
<organism evidence="12">
    <name type="scientific">Cladocopium goreaui</name>
    <dbReference type="NCBI Taxonomy" id="2562237"/>
    <lineage>
        <taxon>Eukaryota</taxon>
        <taxon>Sar</taxon>
        <taxon>Alveolata</taxon>
        <taxon>Dinophyceae</taxon>
        <taxon>Suessiales</taxon>
        <taxon>Symbiodiniaceae</taxon>
        <taxon>Cladocopium</taxon>
    </lineage>
</organism>
<evidence type="ECO:0000256" key="10">
    <source>
        <dbReference type="SAM" id="Phobius"/>
    </source>
</evidence>